<feature type="compositionally biased region" description="Polar residues" evidence="1">
    <location>
        <begin position="64"/>
        <end position="91"/>
    </location>
</feature>
<evidence type="ECO:0000313" key="2">
    <source>
        <dbReference type="EMBL" id="KAJ3658252.1"/>
    </source>
</evidence>
<feature type="region of interest" description="Disordered" evidence="1">
    <location>
        <begin position="182"/>
        <end position="202"/>
    </location>
</feature>
<feature type="compositionally biased region" description="Low complexity" evidence="1">
    <location>
        <begin position="37"/>
        <end position="48"/>
    </location>
</feature>
<gene>
    <name evidence="2" type="ORF">Zmor_010004</name>
</gene>
<sequence length="202" mass="23016">MAAIRRKPTQIWQNSTKTSKAPKIYLIKTAFNRLRHQQPSQSSHQNNPFLHPSFRLPKTHKTNSQRSPSTTTRFLQEPSVTSSPLRNTDNPLHSPRPYLGTSQHCTHCSDAALIASIRLLHRDPAINTALRVRAQQQLLLDLSKRHVLRQEQKRAVTAERRPVRTRHRLKITSLNLDLSNSRDTAEFTHPSDAAATRPLPGE</sequence>
<dbReference type="EMBL" id="JALNTZ010000003">
    <property type="protein sequence ID" value="KAJ3658252.1"/>
    <property type="molecule type" value="Genomic_DNA"/>
</dbReference>
<keyword evidence="3" id="KW-1185">Reference proteome</keyword>
<evidence type="ECO:0000313" key="3">
    <source>
        <dbReference type="Proteomes" id="UP001168821"/>
    </source>
</evidence>
<evidence type="ECO:0000256" key="1">
    <source>
        <dbReference type="SAM" id="MobiDB-lite"/>
    </source>
</evidence>
<dbReference type="AlphaFoldDB" id="A0AA38MJ74"/>
<comment type="caution">
    <text evidence="2">The sequence shown here is derived from an EMBL/GenBank/DDBJ whole genome shotgun (WGS) entry which is preliminary data.</text>
</comment>
<dbReference type="Proteomes" id="UP001168821">
    <property type="component" value="Unassembled WGS sequence"/>
</dbReference>
<feature type="region of interest" description="Disordered" evidence="1">
    <location>
        <begin position="35"/>
        <end position="98"/>
    </location>
</feature>
<accession>A0AA38MJ74</accession>
<name>A0AA38MJ74_9CUCU</name>
<proteinExistence type="predicted"/>
<protein>
    <submittedName>
        <fullName evidence="2">Uncharacterized protein</fullName>
    </submittedName>
</protein>
<organism evidence="2 3">
    <name type="scientific">Zophobas morio</name>
    <dbReference type="NCBI Taxonomy" id="2755281"/>
    <lineage>
        <taxon>Eukaryota</taxon>
        <taxon>Metazoa</taxon>
        <taxon>Ecdysozoa</taxon>
        <taxon>Arthropoda</taxon>
        <taxon>Hexapoda</taxon>
        <taxon>Insecta</taxon>
        <taxon>Pterygota</taxon>
        <taxon>Neoptera</taxon>
        <taxon>Endopterygota</taxon>
        <taxon>Coleoptera</taxon>
        <taxon>Polyphaga</taxon>
        <taxon>Cucujiformia</taxon>
        <taxon>Tenebrionidae</taxon>
        <taxon>Zophobas</taxon>
    </lineage>
</organism>
<reference evidence="2" key="1">
    <citation type="journal article" date="2023" name="G3 (Bethesda)">
        <title>Whole genome assemblies of Zophobas morio and Tenebrio molitor.</title>
        <authorList>
            <person name="Kaur S."/>
            <person name="Stinson S.A."/>
            <person name="diCenzo G.C."/>
        </authorList>
    </citation>
    <scope>NUCLEOTIDE SEQUENCE</scope>
    <source>
        <strain evidence="2">QUZm001</strain>
    </source>
</reference>